<proteinExistence type="predicted"/>
<feature type="compositionally biased region" description="Polar residues" evidence="1">
    <location>
        <begin position="530"/>
        <end position="542"/>
    </location>
</feature>
<dbReference type="InterPro" id="IPR008936">
    <property type="entry name" value="Rho_GTPase_activation_prot"/>
</dbReference>
<reference evidence="3 4" key="1">
    <citation type="submission" date="2018-04" db="EMBL/GenBank/DDBJ databases">
        <authorList>
            <person name="Zhang X."/>
            <person name="Yuan J."/>
            <person name="Li F."/>
            <person name="Xiang J."/>
        </authorList>
    </citation>
    <scope>NUCLEOTIDE SEQUENCE [LARGE SCALE GENOMIC DNA]</scope>
    <source>
        <tissue evidence="3">Muscle</tissue>
    </source>
</reference>
<dbReference type="Gene3D" id="1.10.555.10">
    <property type="entry name" value="Rho GTPase activation protein"/>
    <property type="match status" value="1"/>
</dbReference>
<feature type="region of interest" description="Disordered" evidence="1">
    <location>
        <begin position="1074"/>
        <end position="1101"/>
    </location>
</feature>
<evidence type="ECO:0000259" key="2">
    <source>
        <dbReference type="PROSITE" id="PS50238"/>
    </source>
</evidence>
<dbReference type="PROSITE" id="PS50238">
    <property type="entry name" value="RHOGAP"/>
    <property type="match status" value="1"/>
</dbReference>
<dbReference type="STRING" id="6689.A0A423SKP0"/>
<dbReference type="SMART" id="SM00324">
    <property type="entry name" value="RhoGAP"/>
    <property type="match status" value="1"/>
</dbReference>
<evidence type="ECO:0000313" key="3">
    <source>
        <dbReference type="EMBL" id="ROT64752.1"/>
    </source>
</evidence>
<feature type="region of interest" description="Disordered" evidence="1">
    <location>
        <begin position="422"/>
        <end position="451"/>
    </location>
</feature>
<keyword evidence="4" id="KW-1185">Reference proteome</keyword>
<dbReference type="InterPro" id="IPR042869">
    <property type="entry name" value="ARHGAP11A/B"/>
</dbReference>
<feature type="region of interest" description="Disordered" evidence="1">
    <location>
        <begin position="18"/>
        <end position="97"/>
    </location>
</feature>
<evidence type="ECO:0000313" key="4">
    <source>
        <dbReference type="Proteomes" id="UP000283509"/>
    </source>
</evidence>
<evidence type="ECO:0000256" key="1">
    <source>
        <dbReference type="SAM" id="MobiDB-lite"/>
    </source>
</evidence>
<comment type="caution">
    <text evidence="3">The sequence shown here is derived from an EMBL/GenBank/DDBJ whole genome shotgun (WGS) entry which is preliminary data.</text>
</comment>
<feature type="domain" description="Rho-GAP" evidence="2">
    <location>
        <begin position="121"/>
        <end position="311"/>
    </location>
</feature>
<accession>A0A423SKP0</accession>
<dbReference type="EMBL" id="QCYY01003199">
    <property type="protein sequence ID" value="ROT64752.1"/>
    <property type="molecule type" value="Genomic_DNA"/>
</dbReference>
<feature type="compositionally biased region" description="Polar residues" evidence="1">
    <location>
        <begin position="1196"/>
        <end position="1216"/>
    </location>
</feature>
<feature type="region of interest" description="Disordered" evidence="1">
    <location>
        <begin position="613"/>
        <end position="651"/>
    </location>
</feature>
<feature type="compositionally biased region" description="Basic residues" evidence="1">
    <location>
        <begin position="49"/>
        <end position="59"/>
    </location>
</feature>
<feature type="compositionally biased region" description="Polar residues" evidence="1">
    <location>
        <begin position="1074"/>
        <end position="1088"/>
    </location>
</feature>
<dbReference type="InterPro" id="IPR000198">
    <property type="entry name" value="RhoGAP_dom"/>
</dbReference>
<dbReference type="SUPFAM" id="SSF48350">
    <property type="entry name" value="GTPase activation domain, GAP"/>
    <property type="match status" value="1"/>
</dbReference>
<feature type="region of interest" description="Disordered" evidence="1">
    <location>
        <begin position="1192"/>
        <end position="1238"/>
    </location>
</feature>
<dbReference type="PANTHER" id="PTHR15670:SF4">
    <property type="entry name" value="RHO GTPASE-ACTIVATING PROTEIN 11A"/>
    <property type="match status" value="1"/>
</dbReference>
<dbReference type="OrthoDB" id="410651at2759"/>
<feature type="region of interest" description="Disordered" evidence="1">
    <location>
        <begin position="324"/>
        <end position="350"/>
    </location>
</feature>
<dbReference type="GO" id="GO:0007165">
    <property type="term" value="P:signal transduction"/>
    <property type="evidence" value="ECO:0007669"/>
    <property type="project" value="InterPro"/>
</dbReference>
<dbReference type="PANTHER" id="PTHR15670">
    <property type="entry name" value="RHO GTPASE ACTIVATING PROTEIN 11A"/>
    <property type="match status" value="1"/>
</dbReference>
<dbReference type="Pfam" id="PF00620">
    <property type="entry name" value="RhoGAP"/>
    <property type="match status" value="1"/>
</dbReference>
<gene>
    <name evidence="3" type="ORF">C7M84_017319</name>
</gene>
<feature type="region of interest" description="Disordered" evidence="1">
    <location>
        <begin position="515"/>
        <end position="544"/>
    </location>
</feature>
<reference evidence="3 4" key="2">
    <citation type="submission" date="2019-01" db="EMBL/GenBank/DDBJ databases">
        <title>The decoding of complex shrimp genome reveals the adaptation for benthos swimmer, frequently molting mechanism and breeding impact on genome.</title>
        <authorList>
            <person name="Sun Y."/>
            <person name="Gao Y."/>
            <person name="Yu Y."/>
        </authorList>
    </citation>
    <scope>NUCLEOTIDE SEQUENCE [LARGE SCALE GENOMIC DNA]</scope>
    <source>
        <tissue evidence="3">Muscle</tissue>
    </source>
</reference>
<organism evidence="3 4">
    <name type="scientific">Penaeus vannamei</name>
    <name type="common">Whiteleg shrimp</name>
    <name type="synonym">Litopenaeus vannamei</name>
    <dbReference type="NCBI Taxonomy" id="6689"/>
    <lineage>
        <taxon>Eukaryota</taxon>
        <taxon>Metazoa</taxon>
        <taxon>Ecdysozoa</taxon>
        <taxon>Arthropoda</taxon>
        <taxon>Crustacea</taxon>
        <taxon>Multicrustacea</taxon>
        <taxon>Malacostraca</taxon>
        <taxon>Eumalacostraca</taxon>
        <taxon>Eucarida</taxon>
        <taxon>Decapoda</taxon>
        <taxon>Dendrobranchiata</taxon>
        <taxon>Penaeoidea</taxon>
        <taxon>Penaeidae</taxon>
        <taxon>Penaeus</taxon>
    </lineage>
</organism>
<dbReference type="AlphaFoldDB" id="A0A423SKP0"/>
<dbReference type="Proteomes" id="UP000283509">
    <property type="component" value="Unassembled WGS sequence"/>
</dbReference>
<feature type="compositionally biased region" description="Polar residues" evidence="1">
    <location>
        <begin position="20"/>
        <end position="45"/>
    </location>
</feature>
<dbReference type="GO" id="GO:0005096">
    <property type="term" value="F:GTPase activator activity"/>
    <property type="evidence" value="ECO:0007669"/>
    <property type="project" value="TreeGrafter"/>
</dbReference>
<name>A0A423SKP0_PENVA</name>
<protein>
    <submittedName>
        <fullName evidence="3">Rho GTPase-activating protein 11A</fullName>
    </submittedName>
</protein>
<sequence length="1238" mass="135808">MEDDNEGLKDLILEELTRLGVQNTSESKASQGGSRLLTINYNTNASKSGKLKSKGKRSPRASSAKSPHTKQGHSKGRDDRKHTPKSPFAAAKRKAELRKQNAKEKGLVFGRELGHVPSVCVYMSDGTQVTVAEFLVDVCNLIRRNITVEGIFRKAGSSQRQSDIKKLIDSGSSLPNSVHVIDGACLLKQFLRSLPNPLLSSEVHNKTIKCMQLGKEARTEAVTLCTMLLPLANRHTLVYLMDFLSDVVAASGSNLMDAHNLAIVLAPNLLPTSITVNNRKGAAGPLHSEDAMLATNIEILQLLIENAPRLCRLPNNVALALEHREQSRSTENLLTPSEPHPATRKKRRSASIHRLMTGLRRVVGHSSGGGGSPIRMSGSAECLDSLHLHPGIALSPMPGSGGSPRKRKSSDAFDLGLEACRDPADHLQGPSPPSHKRAKVEGHGGNVGASATTTVDAATSSVSSIPLTVNPFASSAKSRSKMGQPFTIKEIPSTWDVFPQPSTQPSIMGYSKSSLKRSNSAKASALPKSPGTNLHTNHQGVSRKSLGRTEHIGNRAVISKTSLDIANALAPVKIGNRGLISKTSLDITNAMAPVKRPVVKRRSCDIPLRSSEMRGSISEDPTWMRRRSSGNWRKKENEPDGEDVSTLGPRGVPDGAECILRDKVKPTAAVADTVETLEQQYDDIKSVVKNMEEEVDKNNVQQLKETYFPDSSSLSAQNMSYSEMIQSAYERMKVETKDLEISPSDNLSKRLGKELKIRNRRSSEHRVIRSPSERKIGTIRRRSRELVQNAAKSLINVEDTPANKQVQTPRMKGALMQTPISTALKRGRPNSVKSGLPFVVRALNISSDSVMPVDETPNSSRTVVVNRRNGEQEQIQRLQITNQSLYNRSNEREKMFESSEMSGLENTKNNLSLSSSLPALNTDDSLMGSFLEQFPGPMTRRRSSILSASANSLLLIHSAENSVSIDNKGDSGITMSSHSSECMDVDEELMNNKEQMGSQNKSAVYALPAVVVPDSGRDESWVAAADFIDHIEDIEDEQEGVVSENAGRPSLAALMKQKKVTANVRLFSNLETATPAQRRQSRVRNTPQRLPPQRGANSECRGTKLKHTKSMPYRSTMTPRELLKARQKSFHFDKSPHNLAKVAVVSPLKESTWINIQQEHSRETTKPHRGEATTPQRKFHNDEEGFKTPIIPRNFLRSQSTKSPGTPFITQVETPSAQPPKLPPRASVKPSPIRVQYR</sequence>